<evidence type="ECO:0000259" key="1">
    <source>
        <dbReference type="Pfam" id="PF02627"/>
    </source>
</evidence>
<gene>
    <name evidence="2" type="ORF">MCBB_0121</name>
</gene>
<reference evidence="2 3" key="1">
    <citation type="submission" date="2016-08" db="EMBL/GenBank/DDBJ databases">
        <authorList>
            <person name="Seilhamer J.J."/>
        </authorList>
    </citation>
    <scope>NUCLEOTIDE SEQUENCE [LARGE SCALE GENOMIC DNA]</scope>
    <source>
        <strain evidence="2">Buetzberg</strain>
    </source>
</reference>
<dbReference type="PANTHER" id="PTHR33930">
    <property type="entry name" value="ALKYL HYDROPEROXIDE REDUCTASE AHPD"/>
    <property type="match status" value="1"/>
</dbReference>
<dbReference type="KEGG" id="mcub:MCBB_0121"/>
<feature type="domain" description="Carboxymuconolactone decarboxylase-like" evidence="1">
    <location>
        <begin position="23"/>
        <end position="104"/>
    </location>
</feature>
<organism evidence="2 3">
    <name type="scientific">Methanobacterium congolense</name>
    <dbReference type="NCBI Taxonomy" id="118062"/>
    <lineage>
        <taxon>Archaea</taxon>
        <taxon>Methanobacteriati</taxon>
        <taxon>Methanobacteriota</taxon>
        <taxon>Methanomada group</taxon>
        <taxon>Methanobacteria</taxon>
        <taxon>Methanobacteriales</taxon>
        <taxon>Methanobacteriaceae</taxon>
        <taxon>Methanobacterium</taxon>
    </lineage>
</organism>
<dbReference type="PANTHER" id="PTHR33930:SF2">
    <property type="entry name" value="BLR3452 PROTEIN"/>
    <property type="match status" value="1"/>
</dbReference>
<dbReference type="OrthoDB" id="157117at2157"/>
<evidence type="ECO:0000313" key="3">
    <source>
        <dbReference type="Proteomes" id="UP000094707"/>
    </source>
</evidence>
<sequence>MSDKNIKSTLPKNYENIQERFEEYGEALNGLGIAVKQSGPLDEKTSQLVQLAASAAIRSEGAVHSHAKRALKAGSSPEEVYQSLLLLTSTIGFPNVAAAVSWVDDLLEDFL</sequence>
<dbReference type="STRING" id="118062.MCBB_0121"/>
<dbReference type="Proteomes" id="UP000094707">
    <property type="component" value="Chromosome I"/>
</dbReference>
<dbReference type="InterPro" id="IPR003779">
    <property type="entry name" value="CMD-like"/>
</dbReference>
<dbReference type="Pfam" id="PF02627">
    <property type="entry name" value="CMD"/>
    <property type="match status" value="1"/>
</dbReference>
<name>A0A1D3KZR5_9EURY</name>
<protein>
    <submittedName>
        <fullName evidence="2">Carboxymuconolactone decarboxylase</fullName>
    </submittedName>
</protein>
<proteinExistence type="predicted"/>
<keyword evidence="3" id="KW-1185">Reference proteome</keyword>
<dbReference type="RefSeq" id="WP_071905787.1">
    <property type="nucleotide sequence ID" value="NZ_LT607756.1"/>
</dbReference>
<dbReference type="GO" id="GO:0051920">
    <property type="term" value="F:peroxiredoxin activity"/>
    <property type="evidence" value="ECO:0007669"/>
    <property type="project" value="InterPro"/>
</dbReference>
<accession>A0A1D3KZR5</accession>
<dbReference type="InterPro" id="IPR029032">
    <property type="entry name" value="AhpD-like"/>
</dbReference>
<dbReference type="EMBL" id="LT607756">
    <property type="protein sequence ID" value="SCG84709.1"/>
    <property type="molecule type" value="Genomic_DNA"/>
</dbReference>
<dbReference type="PATRIC" id="fig|129848.4.peg.127"/>
<dbReference type="GeneID" id="30410986"/>
<dbReference type="AlphaFoldDB" id="A0A1D3KZR5"/>
<dbReference type="SUPFAM" id="SSF69118">
    <property type="entry name" value="AhpD-like"/>
    <property type="match status" value="1"/>
</dbReference>
<dbReference type="Gene3D" id="1.20.1290.10">
    <property type="entry name" value="AhpD-like"/>
    <property type="match status" value="1"/>
</dbReference>
<evidence type="ECO:0000313" key="2">
    <source>
        <dbReference type="EMBL" id="SCG84709.1"/>
    </source>
</evidence>